<keyword evidence="1" id="KW-0175">Coiled coil</keyword>
<proteinExistence type="predicted"/>
<dbReference type="InParanoid" id="A0DEM1"/>
<dbReference type="RefSeq" id="XP_001448885.1">
    <property type="nucleotide sequence ID" value="XM_001448848.1"/>
</dbReference>
<evidence type="ECO:0000256" key="1">
    <source>
        <dbReference type="SAM" id="Coils"/>
    </source>
</evidence>
<dbReference type="HOGENOM" id="CLU_1351187_0_0_1"/>
<protein>
    <submittedName>
        <fullName evidence="2">Uncharacterized protein</fullName>
    </submittedName>
</protein>
<dbReference type="KEGG" id="ptm:GSPATT00016314001"/>
<evidence type="ECO:0000313" key="3">
    <source>
        <dbReference type="Proteomes" id="UP000000600"/>
    </source>
</evidence>
<name>A0DEM1_PARTE</name>
<dbReference type="GeneID" id="5034670"/>
<reference evidence="2 3" key="1">
    <citation type="journal article" date="2006" name="Nature">
        <title>Global trends of whole-genome duplications revealed by the ciliate Paramecium tetraurelia.</title>
        <authorList>
            <consortium name="Genoscope"/>
            <person name="Aury J.-M."/>
            <person name="Jaillon O."/>
            <person name="Duret L."/>
            <person name="Noel B."/>
            <person name="Jubin C."/>
            <person name="Porcel B.M."/>
            <person name="Segurens B."/>
            <person name="Daubin V."/>
            <person name="Anthouard V."/>
            <person name="Aiach N."/>
            <person name="Arnaiz O."/>
            <person name="Billaut A."/>
            <person name="Beisson J."/>
            <person name="Blanc I."/>
            <person name="Bouhouche K."/>
            <person name="Camara F."/>
            <person name="Duharcourt S."/>
            <person name="Guigo R."/>
            <person name="Gogendeau D."/>
            <person name="Katinka M."/>
            <person name="Keller A.-M."/>
            <person name="Kissmehl R."/>
            <person name="Klotz C."/>
            <person name="Koll F."/>
            <person name="Le Moue A."/>
            <person name="Lepere C."/>
            <person name="Malinsky S."/>
            <person name="Nowacki M."/>
            <person name="Nowak J.K."/>
            <person name="Plattner H."/>
            <person name="Poulain J."/>
            <person name="Ruiz F."/>
            <person name="Serrano V."/>
            <person name="Zagulski M."/>
            <person name="Dessen P."/>
            <person name="Betermier M."/>
            <person name="Weissenbach J."/>
            <person name="Scarpelli C."/>
            <person name="Schachter V."/>
            <person name="Sperling L."/>
            <person name="Meyer E."/>
            <person name="Cohen J."/>
            <person name="Wincker P."/>
        </authorList>
    </citation>
    <scope>NUCLEOTIDE SEQUENCE [LARGE SCALE GENOMIC DNA]</scope>
    <source>
        <strain evidence="2 3">Stock d4-2</strain>
    </source>
</reference>
<keyword evidence="3" id="KW-1185">Reference proteome</keyword>
<feature type="coiled-coil region" evidence="1">
    <location>
        <begin position="164"/>
        <end position="195"/>
    </location>
</feature>
<dbReference type="AlphaFoldDB" id="A0DEM1"/>
<sequence length="203" mass="24416">MHQKAAHNQQQNFIRKSETISSINTQVSQKKQQETIKDIFQYILDQKTEYNKQKQFENYIVTLISQLMNYNNNEGWNKMYGEIHQMILDEIIEKNVDDKKNENIKVKQYSFSLIKRIMQKIEVKITEFNLQFSDFGVILTNIGDRCLYYFAMLTIWRILCFGQYQSIESNIKELKDQTEEQYRKFKAHIQENKKEQSKIQGQT</sequence>
<dbReference type="EMBL" id="CT868407">
    <property type="protein sequence ID" value="CAK81488.1"/>
    <property type="molecule type" value="Genomic_DNA"/>
</dbReference>
<gene>
    <name evidence="2" type="ORF">GSPATT00016314001</name>
</gene>
<dbReference type="Proteomes" id="UP000000600">
    <property type="component" value="Unassembled WGS sequence"/>
</dbReference>
<evidence type="ECO:0000313" key="2">
    <source>
        <dbReference type="EMBL" id="CAK81488.1"/>
    </source>
</evidence>
<organism evidence="2 3">
    <name type="scientific">Paramecium tetraurelia</name>
    <dbReference type="NCBI Taxonomy" id="5888"/>
    <lineage>
        <taxon>Eukaryota</taxon>
        <taxon>Sar</taxon>
        <taxon>Alveolata</taxon>
        <taxon>Ciliophora</taxon>
        <taxon>Intramacronucleata</taxon>
        <taxon>Oligohymenophorea</taxon>
        <taxon>Peniculida</taxon>
        <taxon>Parameciidae</taxon>
        <taxon>Paramecium</taxon>
    </lineage>
</organism>
<accession>A0DEM1</accession>